<feature type="transmembrane region" description="Helical" evidence="1">
    <location>
        <begin position="79"/>
        <end position="97"/>
    </location>
</feature>
<sequence length="272" mass="27440">MTDLTAAARRGAAAPAGVTAAAWDLRVLRAVPFALVCTLIAAVGHALVGGGEVAPRALVTGFLAVGVLAALLGGRERGLPVIAAALGLGQLGLHYLFHSVSGGVPGGPAMAGMHHPDALAQAAGRLLCDDRVGNGPTPVPPGTTAEQVVSAAGLDPQAFTATAAGTHASGLLGTTPGMLLGHLAAALVAGWWLRRGEAALWRLVRLTAHTARQWAGPLRTVLALAAALLLGPLAEGRTPARRRTRAEDRRLPAAAALLCSPIRRGPPAAFAR</sequence>
<comment type="caution">
    <text evidence="2">The sequence shown here is derived from an EMBL/GenBank/DDBJ whole genome shotgun (WGS) entry which is preliminary data.</text>
</comment>
<keyword evidence="1" id="KW-1133">Transmembrane helix</keyword>
<dbReference type="EMBL" id="BAABIS010000001">
    <property type="protein sequence ID" value="GAA4858961.1"/>
    <property type="molecule type" value="Genomic_DNA"/>
</dbReference>
<feature type="transmembrane region" description="Helical" evidence="1">
    <location>
        <begin position="27"/>
        <end position="47"/>
    </location>
</feature>
<reference evidence="3" key="1">
    <citation type="journal article" date="2019" name="Int. J. Syst. Evol. Microbiol.">
        <title>The Global Catalogue of Microorganisms (GCM) 10K type strain sequencing project: providing services to taxonomists for standard genome sequencing and annotation.</title>
        <authorList>
            <consortium name="The Broad Institute Genomics Platform"/>
            <consortium name="The Broad Institute Genome Sequencing Center for Infectious Disease"/>
            <person name="Wu L."/>
            <person name="Ma J."/>
        </authorList>
    </citation>
    <scope>NUCLEOTIDE SEQUENCE [LARGE SCALE GENOMIC DNA]</scope>
    <source>
        <strain evidence="3">JCM 13006</strain>
    </source>
</reference>
<dbReference type="Proteomes" id="UP001501752">
    <property type="component" value="Unassembled WGS sequence"/>
</dbReference>
<keyword evidence="1" id="KW-0472">Membrane</keyword>
<keyword evidence="1" id="KW-0812">Transmembrane</keyword>
<accession>A0ABP9DWQ9</accession>
<evidence type="ECO:0008006" key="4">
    <source>
        <dbReference type="Google" id="ProtNLM"/>
    </source>
</evidence>
<feature type="transmembrane region" description="Helical" evidence="1">
    <location>
        <begin position="53"/>
        <end position="72"/>
    </location>
</feature>
<organism evidence="2 3">
    <name type="scientific">Kitasatospora terrestris</name>
    <dbReference type="NCBI Taxonomy" id="258051"/>
    <lineage>
        <taxon>Bacteria</taxon>
        <taxon>Bacillati</taxon>
        <taxon>Actinomycetota</taxon>
        <taxon>Actinomycetes</taxon>
        <taxon>Kitasatosporales</taxon>
        <taxon>Streptomycetaceae</taxon>
        <taxon>Kitasatospora</taxon>
    </lineage>
</organism>
<gene>
    <name evidence="2" type="ORF">GCM10023235_40910</name>
</gene>
<name>A0ABP9DWQ9_9ACTN</name>
<feature type="transmembrane region" description="Helical" evidence="1">
    <location>
        <begin position="175"/>
        <end position="193"/>
    </location>
</feature>
<dbReference type="RefSeq" id="WP_345698295.1">
    <property type="nucleotide sequence ID" value="NZ_BAABIS010000001.1"/>
</dbReference>
<protein>
    <recommendedName>
        <fullName evidence="4">Integral membrane protein</fullName>
    </recommendedName>
</protein>
<evidence type="ECO:0000313" key="2">
    <source>
        <dbReference type="EMBL" id="GAA4858961.1"/>
    </source>
</evidence>
<evidence type="ECO:0000256" key="1">
    <source>
        <dbReference type="SAM" id="Phobius"/>
    </source>
</evidence>
<evidence type="ECO:0000313" key="3">
    <source>
        <dbReference type="Proteomes" id="UP001501752"/>
    </source>
</evidence>
<keyword evidence="3" id="KW-1185">Reference proteome</keyword>
<proteinExistence type="predicted"/>